<feature type="compositionally biased region" description="Low complexity" evidence="2">
    <location>
        <begin position="71"/>
        <end position="93"/>
    </location>
</feature>
<keyword evidence="1" id="KW-0175">Coiled coil</keyword>
<dbReference type="GO" id="GO:0031267">
    <property type="term" value="F:small GTPase binding"/>
    <property type="evidence" value="ECO:0007669"/>
    <property type="project" value="TreeGrafter"/>
</dbReference>
<gene>
    <name evidence="4" type="primary">Dgri\GH11734</name>
    <name evidence="4" type="ORF">Dgri_GH11734</name>
</gene>
<dbReference type="SMR" id="B4K1T9"/>
<dbReference type="GO" id="GO:0016319">
    <property type="term" value="P:mushroom body development"/>
    <property type="evidence" value="ECO:0007669"/>
    <property type="project" value="EnsemblMetazoa"/>
</dbReference>
<dbReference type="GO" id="GO:0060090">
    <property type="term" value="F:molecular adaptor activity"/>
    <property type="evidence" value="ECO:0007669"/>
    <property type="project" value="EnsemblMetazoa"/>
</dbReference>
<dbReference type="GO" id="GO:0007525">
    <property type="term" value="P:somatic muscle development"/>
    <property type="evidence" value="ECO:0007669"/>
    <property type="project" value="EnsemblMetazoa"/>
</dbReference>
<dbReference type="PANTHER" id="PTHR46097:SF3">
    <property type="entry name" value="ARF GTPASE-ACTIVATING PROTEIN GIT"/>
    <property type="match status" value="1"/>
</dbReference>
<dbReference type="eggNOG" id="KOG0818">
    <property type="taxonomic scope" value="Eukaryota"/>
</dbReference>
<dbReference type="InterPro" id="IPR047161">
    <property type="entry name" value="GIT-like"/>
</dbReference>
<dbReference type="Gene3D" id="1.20.120.330">
    <property type="entry name" value="Nucleotidyltransferases domain 2"/>
    <property type="match status" value="1"/>
</dbReference>
<dbReference type="Proteomes" id="UP000001070">
    <property type="component" value="Unassembled WGS sequence"/>
</dbReference>
<organism evidence="5">
    <name type="scientific">Drosophila grimshawi</name>
    <name type="common">Hawaiian fruit fly</name>
    <name type="synonym">Idiomyia grimshawi</name>
    <dbReference type="NCBI Taxonomy" id="7222"/>
    <lineage>
        <taxon>Eukaryota</taxon>
        <taxon>Metazoa</taxon>
        <taxon>Ecdysozoa</taxon>
        <taxon>Arthropoda</taxon>
        <taxon>Hexapoda</taxon>
        <taxon>Insecta</taxon>
        <taxon>Pterygota</taxon>
        <taxon>Neoptera</taxon>
        <taxon>Endopterygota</taxon>
        <taxon>Diptera</taxon>
        <taxon>Brachycera</taxon>
        <taxon>Muscomorpha</taxon>
        <taxon>Ephydroidea</taxon>
        <taxon>Drosophilidae</taxon>
        <taxon>Drosophila</taxon>
        <taxon>Hawaiian Drosophila</taxon>
    </lineage>
</organism>
<evidence type="ECO:0000256" key="1">
    <source>
        <dbReference type="SAM" id="Coils"/>
    </source>
</evidence>
<name>B4K1T9_DROGR</name>
<keyword evidence="5" id="KW-1185">Reference proteome</keyword>
<dbReference type="GO" id="GO:0036465">
    <property type="term" value="P:synaptic vesicle recycling"/>
    <property type="evidence" value="ECO:0007669"/>
    <property type="project" value="EnsemblMetazoa"/>
</dbReference>
<dbReference type="GO" id="GO:0008277">
    <property type="term" value="P:regulation of G protein-coupled receptor signaling pathway"/>
    <property type="evidence" value="ECO:0007669"/>
    <property type="project" value="TreeGrafter"/>
</dbReference>
<dbReference type="STRING" id="7222.B4K1T9"/>
<dbReference type="AlphaFoldDB" id="B4K1T9"/>
<dbReference type="InParanoid" id="B4K1T9"/>
<feature type="domain" description="ARF GTPase-activating protein GIT1 C-terminal" evidence="3">
    <location>
        <begin position="135"/>
        <end position="253"/>
    </location>
</feature>
<dbReference type="OrthoDB" id="5588096at2759"/>
<dbReference type="GO" id="GO:0005096">
    <property type="term" value="F:GTPase activator activity"/>
    <property type="evidence" value="ECO:0007669"/>
    <property type="project" value="InterPro"/>
</dbReference>
<dbReference type="GO" id="GO:1905383">
    <property type="term" value="P:protein localization to presynapse"/>
    <property type="evidence" value="ECO:0007669"/>
    <property type="project" value="EnsemblMetazoa"/>
</dbReference>
<dbReference type="InterPro" id="IPR022018">
    <property type="entry name" value="GIT1_C"/>
</dbReference>
<proteinExistence type="predicted"/>
<dbReference type="GO" id="GO:0035332">
    <property type="term" value="P:positive regulation of hippo signaling"/>
    <property type="evidence" value="ECO:0007669"/>
    <property type="project" value="EnsemblMetazoa"/>
</dbReference>
<sequence length="254" mass="28178">METLRKQLNEYKSEINQLKNVVQQLSSENSQLKSQFNSASNNSVYDEPLRIDLSLNSPDSEHEPMSLPEGSSNAAAAAAGADSASSNNSSNQSTIKRPASMYERRLANNLAKGNNDVRNTTSMYQMAGDGKPFGEEVKLRSDLVTRCLKELIQAMHPTTEAEKQSVAPHGERIRSAVTDLIALYANLPPNANETTRETLKQLTRKNILIQHECENLQKSIEADDKLAIQKNTLEVRDCAFHIASAIKTLVLQFY</sequence>
<dbReference type="GO" id="GO:0031252">
    <property type="term" value="C:cell leading edge"/>
    <property type="evidence" value="ECO:0007669"/>
    <property type="project" value="EnsemblMetazoa"/>
</dbReference>
<feature type="region of interest" description="Disordered" evidence="2">
    <location>
        <begin position="53"/>
        <end position="99"/>
    </location>
</feature>
<dbReference type="PhylomeDB" id="B4K1T9"/>
<feature type="coiled-coil region" evidence="1">
    <location>
        <begin position="1"/>
        <end position="42"/>
    </location>
</feature>
<dbReference type="EMBL" id="CH917851">
    <property type="protein sequence ID" value="EDV90857.1"/>
    <property type="molecule type" value="Genomic_DNA"/>
</dbReference>
<evidence type="ECO:0000256" key="2">
    <source>
        <dbReference type="SAM" id="MobiDB-lite"/>
    </source>
</evidence>
<dbReference type="HOGENOM" id="CLU_1095250_0_0_1"/>
<evidence type="ECO:0000313" key="4">
    <source>
        <dbReference type="EMBL" id="EDV90857.1"/>
    </source>
</evidence>
<protein>
    <submittedName>
        <fullName evidence="4">GH11734</fullName>
    </submittedName>
</protein>
<dbReference type="PANTHER" id="PTHR46097">
    <property type="entry name" value="G PROTEIN-COUPLED RECEPTOR KINASE INTERACTING ARFGAP"/>
    <property type="match status" value="1"/>
</dbReference>
<accession>B4K1T9</accession>
<reference evidence="4 5" key="1">
    <citation type="journal article" date="2007" name="Nature">
        <title>Evolution of genes and genomes on the Drosophila phylogeny.</title>
        <authorList>
            <consortium name="Drosophila 12 Genomes Consortium"/>
            <person name="Clark A.G."/>
            <person name="Eisen M.B."/>
            <person name="Smith D.R."/>
            <person name="Bergman C.M."/>
            <person name="Oliver B."/>
            <person name="Markow T.A."/>
            <person name="Kaufman T.C."/>
            <person name="Kellis M."/>
            <person name="Gelbart W."/>
            <person name="Iyer V.N."/>
            <person name="Pollard D.A."/>
            <person name="Sackton T.B."/>
            <person name="Larracuente A.M."/>
            <person name="Singh N.D."/>
            <person name="Abad J.P."/>
            <person name="Abt D.N."/>
            <person name="Adryan B."/>
            <person name="Aguade M."/>
            <person name="Akashi H."/>
            <person name="Anderson W.W."/>
            <person name="Aquadro C.F."/>
            <person name="Ardell D.H."/>
            <person name="Arguello R."/>
            <person name="Artieri C.G."/>
            <person name="Barbash D.A."/>
            <person name="Barker D."/>
            <person name="Barsanti P."/>
            <person name="Batterham P."/>
            <person name="Batzoglou S."/>
            <person name="Begun D."/>
            <person name="Bhutkar A."/>
            <person name="Blanco E."/>
            <person name="Bosak S.A."/>
            <person name="Bradley R.K."/>
            <person name="Brand A.D."/>
            <person name="Brent M.R."/>
            <person name="Brooks A.N."/>
            <person name="Brown R.H."/>
            <person name="Butlin R.K."/>
            <person name="Caggese C."/>
            <person name="Calvi B.R."/>
            <person name="Bernardo de Carvalho A."/>
            <person name="Caspi A."/>
            <person name="Castrezana S."/>
            <person name="Celniker S.E."/>
            <person name="Chang J.L."/>
            <person name="Chapple C."/>
            <person name="Chatterji S."/>
            <person name="Chinwalla A."/>
            <person name="Civetta A."/>
            <person name="Clifton S.W."/>
            <person name="Comeron J.M."/>
            <person name="Costello J.C."/>
            <person name="Coyne J.A."/>
            <person name="Daub J."/>
            <person name="David R.G."/>
            <person name="Delcher A.L."/>
            <person name="Delehaunty K."/>
            <person name="Do C.B."/>
            <person name="Ebling H."/>
            <person name="Edwards K."/>
            <person name="Eickbush T."/>
            <person name="Evans J.D."/>
            <person name="Filipski A."/>
            <person name="Findeiss S."/>
            <person name="Freyhult E."/>
            <person name="Fulton L."/>
            <person name="Fulton R."/>
            <person name="Garcia A.C."/>
            <person name="Gardiner A."/>
            <person name="Garfield D.A."/>
            <person name="Garvin B.E."/>
            <person name="Gibson G."/>
            <person name="Gilbert D."/>
            <person name="Gnerre S."/>
            <person name="Godfrey J."/>
            <person name="Good R."/>
            <person name="Gotea V."/>
            <person name="Gravely B."/>
            <person name="Greenberg A.J."/>
            <person name="Griffiths-Jones S."/>
            <person name="Gross S."/>
            <person name="Guigo R."/>
            <person name="Gustafson E.A."/>
            <person name="Haerty W."/>
            <person name="Hahn M.W."/>
            <person name="Halligan D.L."/>
            <person name="Halpern A.L."/>
            <person name="Halter G.M."/>
            <person name="Han M.V."/>
            <person name="Heger A."/>
            <person name="Hillier L."/>
            <person name="Hinrichs A.S."/>
            <person name="Holmes I."/>
            <person name="Hoskins R.A."/>
            <person name="Hubisz M.J."/>
            <person name="Hultmark D."/>
            <person name="Huntley M.A."/>
            <person name="Jaffe D.B."/>
            <person name="Jagadeeshan S."/>
            <person name="Jeck W.R."/>
            <person name="Johnson J."/>
            <person name="Jones C.D."/>
            <person name="Jordan W.C."/>
            <person name="Karpen G.H."/>
            <person name="Kataoka E."/>
            <person name="Keightley P.D."/>
            <person name="Kheradpour P."/>
            <person name="Kirkness E.F."/>
            <person name="Koerich L.B."/>
            <person name="Kristiansen K."/>
            <person name="Kudrna D."/>
            <person name="Kulathinal R.J."/>
            <person name="Kumar S."/>
            <person name="Kwok R."/>
            <person name="Lander E."/>
            <person name="Langley C.H."/>
            <person name="Lapoint R."/>
            <person name="Lazzaro B.P."/>
            <person name="Lee S.J."/>
            <person name="Levesque L."/>
            <person name="Li R."/>
            <person name="Lin C.F."/>
            <person name="Lin M.F."/>
            <person name="Lindblad-Toh K."/>
            <person name="Llopart A."/>
            <person name="Long M."/>
            <person name="Low L."/>
            <person name="Lozovsky E."/>
            <person name="Lu J."/>
            <person name="Luo M."/>
            <person name="Machado C.A."/>
            <person name="Makalowski W."/>
            <person name="Marzo M."/>
            <person name="Matsuda M."/>
            <person name="Matzkin L."/>
            <person name="McAllister B."/>
            <person name="McBride C.S."/>
            <person name="McKernan B."/>
            <person name="McKernan K."/>
            <person name="Mendez-Lago M."/>
            <person name="Minx P."/>
            <person name="Mollenhauer M.U."/>
            <person name="Montooth K."/>
            <person name="Mount S.M."/>
            <person name="Mu X."/>
            <person name="Myers E."/>
            <person name="Negre B."/>
            <person name="Newfeld S."/>
            <person name="Nielsen R."/>
            <person name="Noor M.A."/>
            <person name="O'Grady P."/>
            <person name="Pachter L."/>
            <person name="Papaceit M."/>
            <person name="Parisi M.J."/>
            <person name="Parisi M."/>
            <person name="Parts L."/>
            <person name="Pedersen J.S."/>
            <person name="Pesole G."/>
            <person name="Phillippy A.M."/>
            <person name="Ponting C.P."/>
            <person name="Pop M."/>
            <person name="Porcelli D."/>
            <person name="Powell J.R."/>
            <person name="Prohaska S."/>
            <person name="Pruitt K."/>
            <person name="Puig M."/>
            <person name="Quesneville H."/>
            <person name="Ram K.R."/>
            <person name="Rand D."/>
            <person name="Rasmussen M.D."/>
            <person name="Reed L.K."/>
            <person name="Reenan R."/>
            <person name="Reily A."/>
            <person name="Remington K.A."/>
            <person name="Rieger T.T."/>
            <person name="Ritchie M.G."/>
            <person name="Robin C."/>
            <person name="Rogers Y.H."/>
            <person name="Rohde C."/>
            <person name="Rozas J."/>
            <person name="Rubenfield M.J."/>
            <person name="Ruiz A."/>
            <person name="Russo S."/>
            <person name="Salzberg S.L."/>
            <person name="Sanchez-Gracia A."/>
            <person name="Saranga D.J."/>
            <person name="Sato H."/>
            <person name="Schaeffer S.W."/>
            <person name="Schatz M.C."/>
            <person name="Schlenke T."/>
            <person name="Schwartz R."/>
            <person name="Segarra C."/>
            <person name="Singh R.S."/>
            <person name="Sirot L."/>
            <person name="Sirota M."/>
            <person name="Sisneros N.B."/>
            <person name="Smith C.D."/>
            <person name="Smith T.F."/>
            <person name="Spieth J."/>
            <person name="Stage D.E."/>
            <person name="Stark A."/>
            <person name="Stephan W."/>
            <person name="Strausberg R.L."/>
            <person name="Strempel S."/>
            <person name="Sturgill D."/>
            <person name="Sutton G."/>
            <person name="Sutton G.G."/>
            <person name="Tao W."/>
            <person name="Teichmann S."/>
            <person name="Tobari Y.N."/>
            <person name="Tomimura Y."/>
            <person name="Tsolas J.M."/>
            <person name="Valente V.L."/>
            <person name="Venter E."/>
            <person name="Venter J.C."/>
            <person name="Vicario S."/>
            <person name="Vieira F.G."/>
            <person name="Vilella A.J."/>
            <person name="Villasante A."/>
            <person name="Walenz B."/>
            <person name="Wang J."/>
            <person name="Wasserman M."/>
            <person name="Watts T."/>
            <person name="Wilson D."/>
            <person name="Wilson R.K."/>
            <person name="Wing R.A."/>
            <person name="Wolfner M.F."/>
            <person name="Wong A."/>
            <person name="Wong G.K."/>
            <person name="Wu C.I."/>
            <person name="Wu G."/>
            <person name="Yamamoto D."/>
            <person name="Yang H.P."/>
            <person name="Yang S.P."/>
            <person name="Yorke J.A."/>
            <person name="Yoshida K."/>
            <person name="Zdobnov E."/>
            <person name="Zhang P."/>
            <person name="Zhang Y."/>
            <person name="Zimin A.V."/>
            <person name="Baldwin J."/>
            <person name="Abdouelleil A."/>
            <person name="Abdulkadir J."/>
            <person name="Abebe A."/>
            <person name="Abera B."/>
            <person name="Abreu J."/>
            <person name="Acer S.C."/>
            <person name="Aftuck L."/>
            <person name="Alexander A."/>
            <person name="An P."/>
            <person name="Anderson E."/>
            <person name="Anderson S."/>
            <person name="Arachi H."/>
            <person name="Azer M."/>
            <person name="Bachantsang P."/>
            <person name="Barry A."/>
            <person name="Bayul T."/>
            <person name="Berlin A."/>
            <person name="Bessette D."/>
            <person name="Bloom T."/>
            <person name="Blye J."/>
            <person name="Boguslavskiy L."/>
            <person name="Bonnet C."/>
            <person name="Boukhgalter B."/>
            <person name="Bourzgui I."/>
            <person name="Brown A."/>
            <person name="Cahill P."/>
            <person name="Channer S."/>
            <person name="Cheshatsang Y."/>
            <person name="Chuda L."/>
            <person name="Citroen M."/>
            <person name="Collymore A."/>
            <person name="Cooke P."/>
            <person name="Costello M."/>
            <person name="D'Aco K."/>
            <person name="Daza R."/>
            <person name="De Haan G."/>
            <person name="DeGray S."/>
            <person name="DeMaso C."/>
            <person name="Dhargay N."/>
            <person name="Dooley K."/>
            <person name="Dooley E."/>
            <person name="Doricent M."/>
            <person name="Dorje P."/>
            <person name="Dorjee K."/>
            <person name="Dupes A."/>
            <person name="Elong R."/>
            <person name="Falk J."/>
            <person name="Farina A."/>
            <person name="Faro S."/>
            <person name="Ferguson D."/>
            <person name="Fisher S."/>
            <person name="Foley C.D."/>
            <person name="Franke A."/>
            <person name="Friedrich D."/>
            <person name="Gadbois L."/>
            <person name="Gearin G."/>
            <person name="Gearin C.R."/>
            <person name="Giannoukos G."/>
            <person name="Goode T."/>
            <person name="Graham J."/>
            <person name="Grandbois E."/>
            <person name="Grewal S."/>
            <person name="Gyaltsen K."/>
            <person name="Hafez N."/>
            <person name="Hagos B."/>
            <person name="Hall J."/>
            <person name="Henson C."/>
            <person name="Hollinger A."/>
            <person name="Honan T."/>
            <person name="Huard M.D."/>
            <person name="Hughes L."/>
            <person name="Hurhula B."/>
            <person name="Husby M.E."/>
            <person name="Kamat A."/>
            <person name="Kanga B."/>
            <person name="Kashin S."/>
            <person name="Khazanovich D."/>
            <person name="Kisner P."/>
            <person name="Lance K."/>
            <person name="Lara M."/>
            <person name="Lee W."/>
            <person name="Lennon N."/>
            <person name="Letendre F."/>
            <person name="LeVine R."/>
            <person name="Lipovsky A."/>
            <person name="Liu X."/>
            <person name="Liu J."/>
            <person name="Liu S."/>
            <person name="Lokyitsang T."/>
            <person name="Lokyitsang Y."/>
            <person name="Lubonja R."/>
            <person name="Lui A."/>
            <person name="MacDonald P."/>
            <person name="Magnisalis V."/>
            <person name="Maru K."/>
            <person name="Matthews C."/>
            <person name="McCusker W."/>
            <person name="McDonough S."/>
            <person name="Mehta T."/>
            <person name="Meldrim J."/>
            <person name="Meneus L."/>
            <person name="Mihai O."/>
            <person name="Mihalev A."/>
            <person name="Mihova T."/>
            <person name="Mittelman R."/>
            <person name="Mlenga V."/>
            <person name="Montmayeur A."/>
            <person name="Mulrain L."/>
            <person name="Navidi A."/>
            <person name="Naylor J."/>
            <person name="Negash T."/>
            <person name="Nguyen T."/>
            <person name="Nguyen N."/>
            <person name="Nicol R."/>
            <person name="Norbu C."/>
            <person name="Norbu N."/>
            <person name="Novod N."/>
            <person name="O'Neill B."/>
            <person name="Osman S."/>
            <person name="Markiewicz E."/>
            <person name="Oyono O.L."/>
            <person name="Patti C."/>
            <person name="Phunkhang P."/>
            <person name="Pierre F."/>
            <person name="Priest M."/>
            <person name="Raghuraman S."/>
            <person name="Rege F."/>
            <person name="Reyes R."/>
            <person name="Rise C."/>
            <person name="Rogov P."/>
            <person name="Ross K."/>
            <person name="Ryan E."/>
            <person name="Settipalli S."/>
            <person name="Shea T."/>
            <person name="Sherpa N."/>
            <person name="Shi L."/>
            <person name="Shih D."/>
            <person name="Sparrow T."/>
            <person name="Spaulding J."/>
            <person name="Stalker J."/>
            <person name="Stange-Thomann N."/>
            <person name="Stavropoulos S."/>
            <person name="Stone C."/>
            <person name="Strader C."/>
            <person name="Tesfaye S."/>
            <person name="Thomson T."/>
            <person name="Thoulutsang Y."/>
            <person name="Thoulutsang D."/>
            <person name="Topham K."/>
            <person name="Topping I."/>
            <person name="Tsamla T."/>
            <person name="Vassiliev H."/>
            <person name="Vo A."/>
            <person name="Wangchuk T."/>
            <person name="Wangdi T."/>
            <person name="Weiand M."/>
            <person name="Wilkinson J."/>
            <person name="Wilson A."/>
            <person name="Yadav S."/>
            <person name="Young G."/>
            <person name="Yu Q."/>
            <person name="Zembek L."/>
            <person name="Zhong D."/>
            <person name="Zimmer A."/>
            <person name="Zwirko Z."/>
            <person name="Jaffe D.B."/>
            <person name="Alvarez P."/>
            <person name="Brockman W."/>
            <person name="Butler J."/>
            <person name="Chin C."/>
            <person name="Gnerre S."/>
            <person name="Grabherr M."/>
            <person name="Kleber M."/>
            <person name="Mauceli E."/>
            <person name="MacCallum I."/>
        </authorList>
    </citation>
    <scope>NUCLEOTIDE SEQUENCE [LARGE SCALE GENOMIC DNA]</scope>
    <source>
        <strain evidence="5">Tucson 15287-2541.00</strain>
    </source>
</reference>
<dbReference type="GO" id="GO:0048788">
    <property type="term" value="C:cytoskeleton of presynaptic active zone"/>
    <property type="evidence" value="ECO:0007669"/>
    <property type="project" value="EnsemblMetazoa"/>
</dbReference>
<evidence type="ECO:0000313" key="5">
    <source>
        <dbReference type="Proteomes" id="UP000001070"/>
    </source>
</evidence>
<dbReference type="Pfam" id="PF12205">
    <property type="entry name" value="GIT1_C"/>
    <property type="match status" value="1"/>
</dbReference>
<dbReference type="GO" id="GO:0032012">
    <property type="term" value="P:regulation of ARF protein signal transduction"/>
    <property type="evidence" value="ECO:0007669"/>
    <property type="project" value="InterPro"/>
</dbReference>
<evidence type="ECO:0000259" key="3">
    <source>
        <dbReference type="Pfam" id="PF12205"/>
    </source>
</evidence>
<dbReference type="GO" id="GO:0046621">
    <property type="term" value="P:negative regulation of organ growth"/>
    <property type="evidence" value="ECO:0007669"/>
    <property type="project" value="EnsemblMetazoa"/>
</dbReference>